<dbReference type="EMBL" id="BNJQ01000003">
    <property type="protein sequence ID" value="GHP02328.1"/>
    <property type="molecule type" value="Genomic_DNA"/>
</dbReference>
<proteinExistence type="predicted"/>
<gene>
    <name evidence="1" type="ORF">PPROV_000108500</name>
</gene>
<evidence type="ECO:0000313" key="1">
    <source>
        <dbReference type="EMBL" id="GHP02328.1"/>
    </source>
</evidence>
<dbReference type="Proteomes" id="UP000660262">
    <property type="component" value="Unassembled WGS sequence"/>
</dbReference>
<keyword evidence="2" id="KW-1185">Reference proteome</keyword>
<name>A0A830H6R9_9CHLO</name>
<evidence type="ECO:0000313" key="2">
    <source>
        <dbReference type="Proteomes" id="UP000660262"/>
    </source>
</evidence>
<protein>
    <submittedName>
        <fullName evidence="1">Uncharacterized protein</fullName>
    </submittedName>
</protein>
<reference evidence="1" key="1">
    <citation type="submission" date="2020-10" db="EMBL/GenBank/DDBJ databases">
        <title>Unveiling of a novel bifunctional photoreceptor, Dualchrome1, isolated from a cosmopolitan green alga.</title>
        <authorList>
            <person name="Suzuki S."/>
            <person name="Kawachi M."/>
        </authorList>
    </citation>
    <scope>NUCLEOTIDE SEQUENCE</scope>
    <source>
        <strain evidence="1">NIES 2893</strain>
    </source>
</reference>
<dbReference type="AlphaFoldDB" id="A0A830H6R9"/>
<organism evidence="1 2">
    <name type="scientific">Pycnococcus provasolii</name>
    <dbReference type="NCBI Taxonomy" id="41880"/>
    <lineage>
        <taxon>Eukaryota</taxon>
        <taxon>Viridiplantae</taxon>
        <taxon>Chlorophyta</taxon>
        <taxon>Pseudoscourfieldiophyceae</taxon>
        <taxon>Pseudoscourfieldiales</taxon>
        <taxon>Pycnococcaceae</taxon>
        <taxon>Pycnococcus</taxon>
    </lineage>
</organism>
<sequence>MSSIPGCRHPCDPFGFALCAAPLPGNGWAKHHDDIKHAIVALAKDAGLSVQQEVTTLFLAGLSASTARRLPEDFFSAQRGYVPDILIRLMDTSARPPRHVDRLFDVKTLHVRQNPEYSGAYTNNINVEQRALAVHTLIERQIRQADHDYLGTPTCPSSGALMDGPLTQRLNSFGRVSGLVFGAAGEVSSDVGRLVDAISMAAVTTHAQRKGRVHAPQALAETIACNREHIAMAHLRGSAELLLNRIEHLTLPSSQRNEHRDHRYNYSSSWHSAFDHLHQAHSHAERTRAARGSFFTRTF</sequence>
<accession>A0A830H6R9</accession>
<comment type="caution">
    <text evidence="1">The sequence shown here is derived from an EMBL/GenBank/DDBJ whole genome shotgun (WGS) entry which is preliminary data.</text>
</comment>